<keyword evidence="1" id="KW-0732">Signal</keyword>
<name>A0AAV2QN97_MEGNR</name>
<evidence type="ECO:0000313" key="3">
    <source>
        <dbReference type="Proteomes" id="UP001497623"/>
    </source>
</evidence>
<organism evidence="2 3">
    <name type="scientific">Meganyctiphanes norvegica</name>
    <name type="common">Northern krill</name>
    <name type="synonym">Thysanopoda norvegica</name>
    <dbReference type="NCBI Taxonomy" id="48144"/>
    <lineage>
        <taxon>Eukaryota</taxon>
        <taxon>Metazoa</taxon>
        <taxon>Ecdysozoa</taxon>
        <taxon>Arthropoda</taxon>
        <taxon>Crustacea</taxon>
        <taxon>Multicrustacea</taxon>
        <taxon>Malacostraca</taxon>
        <taxon>Eumalacostraca</taxon>
        <taxon>Eucarida</taxon>
        <taxon>Euphausiacea</taxon>
        <taxon>Euphausiidae</taxon>
        <taxon>Meganyctiphanes</taxon>
    </lineage>
</organism>
<feature type="signal peptide" evidence="1">
    <location>
        <begin position="1"/>
        <end position="22"/>
    </location>
</feature>
<sequence length="106" mass="12137">MGTREIFRLLNALIVLMSLTSTFDVVTSSKKFGETGPAFGGGKTKQRDPVSDILDNAKKIDTKYHSDKHGHLEIKKTAHKKKLKNNELSQKELDLQDWEEFKKRYS</sequence>
<keyword evidence="3" id="KW-1185">Reference proteome</keyword>
<proteinExistence type="predicted"/>
<evidence type="ECO:0000313" key="2">
    <source>
        <dbReference type="EMBL" id="CAL4090121.1"/>
    </source>
</evidence>
<accession>A0AAV2QN97</accession>
<protein>
    <submittedName>
        <fullName evidence="2">Uncharacterized protein</fullName>
    </submittedName>
</protein>
<reference evidence="2 3" key="1">
    <citation type="submission" date="2024-05" db="EMBL/GenBank/DDBJ databases">
        <authorList>
            <person name="Wallberg A."/>
        </authorList>
    </citation>
    <scope>NUCLEOTIDE SEQUENCE [LARGE SCALE GENOMIC DNA]</scope>
</reference>
<dbReference type="Proteomes" id="UP001497623">
    <property type="component" value="Unassembled WGS sequence"/>
</dbReference>
<dbReference type="AlphaFoldDB" id="A0AAV2QN97"/>
<dbReference type="EMBL" id="CAXKWB010008207">
    <property type="protein sequence ID" value="CAL4090121.1"/>
    <property type="molecule type" value="Genomic_DNA"/>
</dbReference>
<comment type="caution">
    <text evidence="2">The sequence shown here is derived from an EMBL/GenBank/DDBJ whole genome shotgun (WGS) entry which is preliminary data.</text>
</comment>
<gene>
    <name evidence="2" type="ORF">MNOR_LOCUS13964</name>
</gene>
<evidence type="ECO:0000256" key="1">
    <source>
        <dbReference type="SAM" id="SignalP"/>
    </source>
</evidence>
<feature type="non-terminal residue" evidence="2">
    <location>
        <position position="106"/>
    </location>
</feature>
<feature type="chain" id="PRO_5043898332" evidence="1">
    <location>
        <begin position="23"/>
        <end position="106"/>
    </location>
</feature>